<evidence type="ECO:0000256" key="5">
    <source>
        <dbReference type="ARBA" id="ARBA00023242"/>
    </source>
</evidence>
<feature type="compositionally biased region" description="Low complexity" evidence="6">
    <location>
        <begin position="1002"/>
        <end position="1011"/>
    </location>
</feature>
<feature type="region of interest" description="Disordered" evidence="6">
    <location>
        <begin position="560"/>
        <end position="581"/>
    </location>
</feature>
<organism evidence="8 9">
    <name type="scientific">Friedmanniomyces endolithicus</name>
    <dbReference type="NCBI Taxonomy" id="329885"/>
    <lineage>
        <taxon>Eukaryota</taxon>
        <taxon>Fungi</taxon>
        <taxon>Dikarya</taxon>
        <taxon>Ascomycota</taxon>
        <taxon>Pezizomycotina</taxon>
        <taxon>Dothideomycetes</taxon>
        <taxon>Dothideomycetidae</taxon>
        <taxon>Mycosphaerellales</taxon>
        <taxon>Teratosphaeriaceae</taxon>
        <taxon>Friedmanniomyces</taxon>
    </lineage>
</organism>
<feature type="region of interest" description="Disordered" evidence="6">
    <location>
        <begin position="44"/>
        <end position="68"/>
    </location>
</feature>
<feature type="region of interest" description="Disordered" evidence="6">
    <location>
        <begin position="325"/>
        <end position="405"/>
    </location>
</feature>
<name>A0AAN6QN01_9PEZI</name>
<dbReference type="GO" id="GO:0006351">
    <property type="term" value="P:DNA-templated transcription"/>
    <property type="evidence" value="ECO:0007669"/>
    <property type="project" value="InterPro"/>
</dbReference>
<dbReference type="PANTHER" id="PTHR47338:SF11">
    <property type="entry name" value="ZN(II)2CYS6 TRANSCRIPTION FACTOR (EUROFUNG)"/>
    <property type="match status" value="1"/>
</dbReference>
<feature type="region of interest" description="Disordered" evidence="6">
    <location>
        <begin position="951"/>
        <end position="1011"/>
    </location>
</feature>
<keyword evidence="5" id="KW-0539">Nucleus</keyword>
<feature type="compositionally biased region" description="Polar residues" evidence="6">
    <location>
        <begin position="194"/>
        <end position="216"/>
    </location>
</feature>
<dbReference type="GO" id="GO:0008270">
    <property type="term" value="F:zinc ion binding"/>
    <property type="evidence" value="ECO:0007669"/>
    <property type="project" value="InterPro"/>
</dbReference>
<sequence length="1011" mass="112060">MLPGTSRTESARVHSPYECPPVHSPYHPRPYGLTQRTQIELPRPLEPRPTLHTSLSEASGSQQHHYHAFRGPVPTASEYRSQGPNLPGLRDILTAGHHVQTHATYDNPQWTANVPGPARYNLGEARHSHSGWHPPLALHPPAAPAQVYPTARRVELPVLESSPVSRHPLQSLPVSPFTGYPESRDYVGARPESNRQASTTSYPTNGVTSPYSTASEDAQYRNGGAVCDRTAPFSTPDAGNEPQRKYIGVKEVAGEGAYHLYEDGHRIPTQVDGEKVNPAWGLTKANKPRKRLALACLDCREKKIKCEPGGVSCLQCEKAKRPCRRAPLQTSQTECTVSSPGWQNGMDSPMRKGISDPTPQIPRESEREIANKRRSREDSSPPNVPSKKHRSTSPPSINEAVTAGPSDSIAPMAMQITAECFGKSLAWDEDPYAVDRDTTIHLLELYFVHVNSVNYGLYPRNAFLRWVMSTPEKCQLERMVLYAMLAVGSIFADDHYSGFGRQCVQIAKDAVSAKVGAFNVPVIHARLLLAVYQTAKGVPDSAWDYAGAAIRACTSNQLDLQREEKSRDPEKPPSPHAEVPFGLSDEQFKECKRRTFWSCFLMDRLQHGHLCAIALPDIFLRLPCSDEVYERGLPSDAPRFNNGIIDASQTILTATSPICAMAWTCILASIWGDVFTFRQRMQYRSDLTFAEAYGAFYEETYIRLQGWSSRLPEYLQYSEYNFSRIMREGYAATVVSLHALYQLLLMSLNRYARHRSLDPERIKRNIRSAHHHAHAMLAMCDAVQVAARQSPLPETEHLDLILSTPLVGHAIVAAIDIASAGGLDTTINATRKVVNNGLECLRVLDKRWNSAKSQLKDSQRRLYSFENILSRPFKAHGGAWLGRQWGMLEPLEKEPGWQHDEYDWAHDCIYADKGGFSSIFFQEGEKEQNTDDLVGGGKALAAVVGEAYYDPAGGSADDEEEADGLHDGVQDHAVQGAEEEGAEGEDDDEAEAHDEAVDGGRRVVVGFGRAG</sequence>
<dbReference type="SUPFAM" id="SSF57701">
    <property type="entry name" value="Zn2/Cys6 DNA-binding domain"/>
    <property type="match status" value="1"/>
</dbReference>
<dbReference type="GO" id="GO:0000981">
    <property type="term" value="F:DNA-binding transcription factor activity, RNA polymerase II-specific"/>
    <property type="evidence" value="ECO:0007669"/>
    <property type="project" value="InterPro"/>
</dbReference>
<evidence type="ECO:0000256" key="4">
    <source>
        <dbReference type="ARBA" id="ARBA00023163"/>
    </source>
</evidence>
<keyword evidence="9" id="KW-1185">Reference proteome</keyword>
<dbReference type="InterPro" id="IPR007219">
    <property type="entry name" value="XnlR_reg_dom"/>
</dbReference>
<evidence type="ECO:0000313" key="9">
    <source>
        <dbReference type="Proteomes" id="UP001175353"/>
    </source>
</evidence>
<feature type="compositionally biased region" description="Polar residues" evidence="6">
    <location>
        <begin position="328"/>
        <end position="346"/>
    </location>
</feature>
<feature type="region of interest" description="Disordered" evidence="6">
    <location>
        <begin position="173"/>
        <end position="218"/>
    </location>
</feature>
<feature type="compositionally biased region" description="Polar residues" evidence="6">
    <location>
        <begin position="51"/>
        <end position="63"/>
    </location>
</feature>
<keyword evidence="4" id="KW-0804">Transcription</keyword>
<accession>A0AAN6QN01</accession>
<comment type="caution">
    <text evidence="8">The sequence shown here is derived from an EMBL/GenBank/DDBJ whole genome shotgun (WGS) entry which is preliminary data.</text>
</comment>
<keyword evidence="2" id="KW-0479">Metal-binding</keyword>
<dbReference type="Pfam" id="PF04082">
    <property type="entry name" value="Fungal_trans"/>
    <property type="match status" value="1"/>
</dbReference>
<evidence type="ECO:0000256" key="6">
    <source>
        <dbReference type="SAM" id="MobiDB-lite"/>
    </source>
</evidence>
<dbReference type="PROSITE" id="PS00463">
    <property type="entry name" value="ZN2_CY6_FUNGAL_1"/>
    <property type="match status" value="1"/>
</dbReference>
<protein>
    <recommendedName>
        <fullName evidence="7">Zn(2)-C6 fungal-type domain-containing protein</fullName>
    </recommendedName>
</protein>
<dbReference type="CDD" id="cd00067">
    <property type="entry name" value="GAL4"/>
    <property type="match status" value="1"/>
</dbReference>
<evidence type="ECO:0000256" key="1">
    <source>
        <dbReference type="ARBA" id="ARBA00004123"/>
    </source>
</evidence>
<dbReference type="Proteomes" id="UP001175353">
    <property type="component" value="Unassembled WGS sequence"/>
</dbReference>
<dbReference type="GO" id="GO:0003677">
    <property type="term" value="F:DNA binding"/>
    <property type="evidence" value="ECO:0007669"/>
    <property type="project" value="InterPro"/>
</dbReference>
<comment type="subcellular location">
    <subcellularLocation>
        <location evidence="1">Nucleus</location>
    </subcellularLocation>
</comment>
<dbReference type="SMART" id="SM00066">
    <property type="entry name" value="GAL4"/>
    <property type="match status" value="1"/>
</dbReference>
<dbReference type="AlphaFoldDB" id="A0AAN6QN01"/>
<feature type="compositionally biased region" description="Acidic residues" evidence="6">
    <location>
        <begin position="977"/>
        <end position="992"/>
    </location>
</feature>
<evidence type="ECO:0000256" key="2">
    <source>
        <dbReference type="ARBA" id="ARBA00022723"/>
    </source>
</evidence>
<dbReference type="PROSITE" id="PS50048">
    <property type="entry name" value="ZN2_CY6_FUNGAL_2"/>
    <property type="match status" value="1"/>
</dbReference>
<feature type="compositionally biased region" description="Basic and acidic residues" evidence="6">
    <location>
        <begin position="363"/>
        <end position="379"/>
    </location>
</feature>
<evidence type="ECO:0000256" key="3">
    <source>
        <dbReference type="ARBA" id="ARBA00023015"/>
    </source>
</evidence>
<dbReference type="InterPro" id="IPR050815">
    <property type="entry name" value="TF_fung"/>
</dbReference>
<dbReference type="InterPro" id="IPR001138">
    <property type="entry name" value="Zn2Cys6_DnaBD"/>
</dbReference>
<reference evidence="8" key="1">
    <citation type="submission" date="2023-06" db="EMBL/GenBank/DDBJ databases">
        <title>Black Yeasts Isolated from many extreme environments.</title>
        <authorList>
            <person name="Coleine C."/>
            <person name="Stajich J.E."/>
            <person name="Selbmann L."/>
        </authorList>
    </citation>
    <scope>NUCLEOTIDE SEQUENCE</scope>
    <source>
        <strain evidence="8">CCFEE 5200</strain>
    </source>
</reference>
<feature type="domain" description="Zn(2)-C6 fungal-type" evidence="7">
    <location>
        <begin position="295"/>
        <end position="325"/>
    </location>
</feature>
<dbReference type="PANTHER" id="PTHR47338">
    <property type="entry name" value="ZN(II)2CYS6 TRANSCRIPTION FACTOR (EUROFUNG)-RELATED"/>
    <property type="match status" value="1"/>
</dbReference>
<feature type="region of interest" description="Disordered" evidence="6">
    <location>
        <begin position="1"/>
        <end position="32"/>
    </location>
</feature>
<evidence type="ECO:0000259" key="7">
    <source>
        <dbReference type="PROSITE" id="PS50048"/>
    </source>
</evidence>
<dbReference type="CDD" id="cd12148">
    <property type="entry name" value="fungal_TF_MHR"/>
    <property type="match status" value="1"/>
</dbReference>
<gene>
    <name evidence="8" type="ORF">LTR91_014489</name>
</gene>
<dbReference type="SMART" id="SM00906">
    <property type="entry name" value="Fungal_trans"/>
    <property type="match status" value="1"/>
</dbReference>
<evidence type="ECO:0000313" key="8">
    <source>
        <dbReference type="EMBL" id="KAK0974132.1"/>
    </source>
</evidence>
<dbReference type="InterPro" id="IPR036864">
    <property type="entry name" value="Zn2-C6_fun-type_DNA-bd_sf"/>
</dbReference>
<dbReference type="GO" id="GO:0005634">
    <property type="term" value="C:nucleus"/>
    <property type="evidence" value="ECO:0007669"/>
    <property type="project" value="UniProtKB-SubCell"/>
</dbReference>
<dbReference type="EMBL" id="JAUJLE010000156">
    <property type="protein sequence ID" value="KAK0974132.1"/>
    <property type="molecule type" value="Genomic_DNA"/>
</dbReference>
<keyword evidence="3" id="KW-0805">Transcription regulation</keyword>
<proteinExistence type="predicted"/>
<feature type="compositionally biased region" description="Basic and acidic residues" evidence="6">
    <location>
        <begin position="560"/>
        <end position="573"/>
    </location>
</feature>